<dbReference type="SUPFAM" id="SSF82153">
    <property type="entry name" value="FAS1 domain"/>
    <property type="match status" value="2"/>
</dbReference>
<organism evidence="2 3">
    <name type="scientific">Chitinophaga defluvii</name>
    <dbReference type="NCBI Taxonomy" id="3163343"/>
    <lineage>
        <taxon>Bacteria</taxon>
        <taxon>Pseudomonadati</taxon>
        <taxon>Bacteroidota</taxon>
        <taxon>Chitinophagia</taxon>
        <taxon>Chitinophagales</taxon>
        <taxon>Chitinophagaceae</taxon>
        <taxon>Chitinophaga</taxon>
    </lineage>
</organism>
<keyword evidence="3" id="KW-1185">Reference proteome</keyword>
<evidence type="ECO:0000313" key="3">
    <source>
        <dbReference type="Proteomes" id="UP001549749"/>
    </source>
</evidence>
<dbReference type="PROSITE" id="PS50213">
    <property type="entry name" value="FAS1"/>
    <property type="match status" value="2"/>
</dbReference>
<dbReference type="PANTHER" id="PTHR10900">
    <property type="entry name" value="PERIOSTIN-RELATED"/>
    <property type="match status" value="1"/>
</dbReference>
<comment type="caution">
    <text evidence="2">The sequence shown here is derived from an EMBL/GenBank/DDBJ whole genome shotgun (WGS) entry which is preliminary data.</text>
</comment>
<feature type="domain" description="FAS1" evidence="1">
    <location>
        <begin position="39"/>
        <end position="200"/>
    </location>
</feature>
<sequence length="426" mass="47599">MNTAKKIWLALVIIIISAACRKAEFMPAPEGVKVAYEEIDSTLLDVLKRPEYSLFNKAWNKSNMNGLLAKEWTKTAQFTLLVPDDAAMRKAGLDNAGIDGASREQLDSLLMYHTLSGKVEITAMQTQVGNIQWSTLLLNPLYTEMLNSHGSAVTKEMPYRYRQFLALTSEGQLLVNGIKVGKPAPIAARNGAVWQVDRVLKPARKNLLQTLEADGRFTLYLEALRLSDSLYETIPELYPYSIGEYWFAKTRLNTTIARMDWGCECIVYEFGKLGRGGRMALFAPTDDAFRRVGLRNVDDLRVLNNRFKPYMNEQYAMVGHAPLDSLLSFHAWGIQRGMLAVGIPPIFYANDFIPAIMDQIVLGDGQSTGVTVELPLRFSKDGNGRVQLQVKGSTAEKATIIDPDIECIQGPIHVVDRLLIRPGFSF</sequence>
<dbReference type="Gene3D" id="2.30.180.10">
    <property type="entry name" value="FAS1 domain"/>
    <property type="match status" value="2"/>
</dbReference>
<name>A0ABV2T3S5_9BACT</name>
<evidence type="ECO:0000313" key="2">
    <source>
        <dbReference type="EMBL" id="MET6996995.1"/>
    </source>
</evidence>
<proteinExistence type="predicted"/>
<dbReference type="SMART" id="SM00554">
    <property type="entry name" value="FAS1"/>
    <property type="match status" value="2"/>
</dbReference>
<gene>
    <name evidence="2" type="ORF">ABR189_06430</name>
</gene>
<dbReference type="PROSITE" id="PS51257">
    <property type="entry name" value="PROKAR_LIPOPROTEIN"/>
    <property type="match status" value="1"/>
</dbReference>
<dbReference type="PANTHER" id="PTHR10900:SF77">
    <property type="entry name" value="FI19380P1"/>
    <property type="match status" value="1"/>
</dbReference>
<accession>A0ABV2T3S5</accession>
<reference evidence="2 3" key="1">
    <citation type="submission" date="2024-06" db="EMBL/GenBank/DDBJ databases">
        <title>Chitinophaga defluvii sp. nov., isolated from municipal sewage.</title>
        <authorList>
            <person name="Zhang L."/>
        </authorList>
    </citation>
    <scope>NUCLEOTIDE SEQUENCE [LARGE SCALE GENOMIC DNA]</scope>
    <source>
        <strain evidence="2 3">H8</strain>
    </source>
</reference>
<dbReference type="RefSeq" id="WP_354659636.1">
    <property type="nucleotide sequence ID" value="NZ_JBEXAC010000001.1"/>
</dbReference>
<dbReference type="EMBL" id="JBEXAC010000001">
    <property type="protein sequence ID" value="MET6996995.1"/>
    <property type="molecule type" value="Genomic_DNA"/>
</dbReference>
<dbReference type="Proteomes" id="UP001549749">
    <property type="component" value="Unassembled WGS sequence"/>
</dbReference>
<dbReference type="InterPro" id="IPR000782">
    <property type="entry name" value="FAS1_domain"/>
</dbReference>
<evidence type="ECO:0000259" key="1">
    <source>
        <dbReference type="PROSITE" id="PS50213"/>
    </source>
</evidence>
<feature type="domain" description="FAS1" evidence="1">
    <location>
        <begin position="204"/>
        <end position="419"/>
    </location>
</feature>
<dbReference type="Pfam" id="PF02469">
    <property type="entry name" value="Fasciclin"/>
    <property type="match status" value="1"/>
</dbReference>
<protein>
    <submittedName>
        <fullName evidence="2">Fasciclin domain-containing protein</fullName>
    </submittedName>
</protein>
<dbReference type="InterPro" id="IPR036378">
    <property type="entry name" value="FAS1_dom_sf"/>
</dbReference>
<dbReference type="InterPro" id="IPR050904">
    <property type="entry name" value="Adhesion/Biosynth-related"/>
</dbReference>